<comment type="caution">
    <text evidence="2">The sequence shown here is derived from an EMBL/GenBank/DDBJ whole genome shotgun (WGS) entry which is preliminary data.</text>
</comment>
<feature type="compositionally biased region" description="Basic and acidic residues" evidence="1">
    <location>
        <begin position="1"/>
        <end position="11"/>
    </location>
</feature>
<feature type="region of interest" description="Disordered" evidence="1">
    <location>
        <begin position="1"/>
        <end position="20"/>
    </location>
</feature>
<keyword evidence="3" id="KW-1185">Reference proteome</keyword>
<reference evidence="3" key="1">
    <citation type="journal article" date="2019" name="Int. J. Syst. Evol. Microbiol.">
        <title>The Global Catalogue of Microorganisms (GCM) 10K type strain sequencing project: providing services to taxonomists for standard genome sequencing and annotation.</title>
        <authorList>
            <consortium name="The Broad Institute Genomics Platform"/>
            <consortium name="The Broad Institute Genome Sequencing Center for Infectious Disease"/>
            <person name="Wu L."/>
            <person name="Ma J."/>
        </authorList>
    </citation>
    <scope>NUCLEOTIDE SEQUENCE [LARGE SCALE GENOMIC DNA]</scope>
    <source>
        <strain evidence="3">CCUG 43114</strain>
    </source>
</reference>
<dbReference type="RefSeq" id="WP_340271509.1">
    <property type="nucleotide sequence ID" value="NZ_JBBEOG010000012.1"/>
</dbReference>
<sequence>MSVAALDRDSDVPVDTSPGRSRLVVDPTGALLAASLECEAGAFFARYGNTQEQLDAEYRAYDAQRRFISLVDDRGDVVATTRVTAPGPAGLKTFQDCAAAPWSVDAVAALERMGVDPLSTWDVTTISVRRGTRRSALASAALFHGLIQTMRANGASATVAILDTRVRALLRTFGLEYRAIAGTTPAEYLGSPASLPVVAPFAAMMAEQRRRMPEAHRLMSMGVGLGDIELPPLSDYVWPRTLDLRDAVTTSQHPGARLVEVGVPAGDPVEHVA</sequence>
<gene>
    <name evidence="2" type="ORF">ACFPJ6_13345</name>
</gene>
<proteinExistence type="predicted"/>
<evidence type="ECO:0000313" key="2">
    <source>
        <dbReference type="EMBL" id="MFC5381771.1"/>
    </source>
</evidence>
<name>A0ABW0GUB9_9MICO</name>
<evidence type="ECO:0000313" key="3">
    <source>
        <dbReference type="Proteomes" id="UP001596122"/>
    </source>
</evidence>
<dbReference type="Gene3D" id="3.40.630.30">
    <property type="match status" value="1"/>
</dbReference>
<dbReference type="InterPro" id="IPR016181">
    <property type="entry name" value="Acyl_CoA_acyltransferase"/>
</dbReference>
<evidence type="ECO:0000256" key="1">
    <source>
        <dbReference type="SAM" id="MobiDB-lite"/>
    </source>
</evidence>
<dbReference type="EMBL" id="JBHSLD010000011">
    <property type="protein sequence ID" value="MFC5381771.1"/>
    <property type="molecule type" value="Genomic_DNA"/>
</dbReference>
<dbReference type="Proteomes" id="UP001596122">
    <property type="component" value="Unassembled WGS sequence"/>
</dbReference>
<organism evidence="2 3">
    <name type="scientific">Aquipuribacter nitratireducens</name>
    <dbReference type="NCBI Taxonomy" id="650104"/>
    <lineage>
        <taxon>Bacteria</taxon>
        <taxon>Bacillati</taxon>
        <taxon>Actinomycetota</taxon>
        <taxon>Actinomycetes</taxon>
        <taxon>Micrococcales</taxon>
        <taxon>Intrasporangiaceae</taxon>
        <taxon>Aquipuribacter</taxon>
    </lineage>
</organism>
<evidence type="ECO:0008006" key="4">
    <source>
        <dbReference type="Google" id="ProtNLM"/>
    </source>
</evidence>
<dbReference type="SUPFAM" id="SSF55729">
    <property type="entry name" value="Acyl-CoA N-acyltransferases (Nat)"/>
    <property type="match status" value="1"/>
</dbReference>
<protein>
    <recommendedName>
        <fullName evidence="4">GNAT family N-acetyltransferase</fullName>
    </recommendedName>
</protein>
<accession>A0ABW0GUB9</accession>